<accession>A0A6G1FWA7</accession>
<keyword evidence="4" id="KW-1185">Reference proteome</keyword>
<evidence type="ECO:0000256" key="2">
    <source>
        <dbReference type="SAM" id="MobiDB-lite"/>
    </source>
</evidence>
<gene>
    <name evidence="3 5" type="ORF">P152DRAFT_451631</name>
</gene>
<dbReference type="Pfam" id="PF13041">
    <property type="entry name" value="PPR_2"/>
    <property type="match status" value="1"/>
</dbReference>
<name>A0A6G1FWA7_9PEZI</name>
<reference evidence="3 5" key="1">
    <citation type="submission" date="2020-01" db="EMBL/GenBank/DDBJ databases">
        <authorList>
            <consortium name="DOE Joint Genome Institute"/>
            <person name="Haridas S."/>
            <person name="Albert R."/>
            <person name="Binder M."/>
            <person name="Bloem J."/>
            <person name="Labutti K."/>
            <person name="Salamov A."/>
            <person name="Andreopoulos B."/>
            <person name="Baker S.E."/>
            <person name="Barry K."/>
            <person name="Bills G."/>
            <person name="Bluhm B.H."/>
            <person name="Cannon C."/>
            <person name="Castanera R."/>
            <person name="Culley D.E."/>
            <person name="Daum C."/>
            <person name="Ezra D."/>
            <person name="Gonzalez J.B."/>
            <person name="Henrissat B."/>
            <person name="Kuo A."/>
            <person name="Liang C."/>
            <person name="Lipzen A."/>
            <person name="Lutzoni F."/>
            <person name="Magnuson J."/>
            <person name="Mondo S."/>
            <person name="Nolan M."/>
            <person name="Ohm R."/>
            <person name="Pangilinan J."/>
            <person name="Park H.-J."/>
            <person name="Ramirez L."/>
            <person name="Alfaro M."/>
            <person name="Sun H."/>
            <person name="Tritt A."/>
            <person name="Yoshinaga Y."/>
            <person name="Zwiers L.-H."/>
            <person name="Turgeon B.G."/>
            <person name="Goodwin S.B."/>
            <person name="Spatafora J.W."/>
            <person name="Crous P.W."/>
            <person name="Grigoriev I.V."/>
        </authorList>
    </citation>
    <scope>NUCLEOTIDE SEQUENCE</scope>
    <source>
        <strain evidence="3 5">CBS 781.70</strain>
    </source>
</reference>
<feature type="repeat" description="PPR" evidence="1">
    <location>
        <begin position="580"/>
        <end position="614"/>
    </location>
</feature>
<dbReference type="InterPro" id="IPR011990">
    <property type="entry name" value="TPR-like_helical_dom_sf"/>
</dbReference>
<feature type="region of interest" description="Disordered" evidence="2">
    <location>
        <begin position="669"/>
        <end position="703"/>
    </location>
</feature>
<reference evidence="5" key="3">
    <citation type="submission" date="2025-04" db="UniProtKB">
        <authorList>
            <consortium name="RefSeq"/>
        </authorList>
    </citation>
    <scope>IDENTIFICATION</scope>
    <source>
        <strain evidence="5">CBS 781.70</strain>
    </source>
</reference>
<evidence type="ECO:0000313" key="4">
    <source>
        <dbReference type="Proteomes" id="UP000504638"/>
    </source>
</evidence>
<evidence type="ECO:0000256" key="1">
    <source>
        <dbReference type="PROSITE-ProRule" id="PRU00708"/>
    </source>
</evidence>
<feature type="compositionally biased region" description="Basic and acidic residues" evidence="2">
    <location>
        <begin position="43"/>
        <end position="58"/>
    </location>
</feature>
<sequence>MANRNVMTPVNGSRSRSTATTEPSQPMSETSADQKVVAWTPSVEKDLFPDPAAKEHAAPDSSAPTVYSPPGRVPSTLLNENFHQISLAPDTAMWVEHLLSRGHDRRGISDAWLEVPAAHRYHMWPNTMLQLLMNDPRVALEALVGMRCMPVTGSFNPISDALKAILTSAFEQYPNYEQKLPSNVFSVVMEVFSAWSTKWYYIDAKVYYILFTHSDEAQLQQLVGVISRAGGVASLHFETLMHLVTAFGRIGRYNDAMGVLRIAAGMPKWGQRKTVIEKVCTTILHKSMKQADGYQQNTRLVAEMVDLGLQLNVIHYNVLLYNAFRARDIETAKTLFDLYYQVGIKPDHYTVATMLYGLQRTTDHELKHAILDHAIQMQRNHATPGLADHILRAFYLYSKSEGHKVSLEGTLQTYGSMFDDQILHELGVYEDSTDPDTIPRHGSLIFPTTNAIKTVLHAYMSRKPFMASPRELVPLYNRFKSLCLDSKIFSSVLDRSSLYNLFLFAFGRRQETVHLCLEILADMTRRRRGGREQAHSWIAGVDDPSEPSPLASDQKLRQMLVIPDHVDRPMKKRPRPYEPDVFTYNILLRAFMKHRHFEATSRILMLMGKHGISPNVTTWNTLASSYVISGNLKYAADTLNAMDKEGVAVTDETIRLMVEGGGRQLVEEMETRGSEVQEYGVEDPEARGFQDAESEDVHDPSKE</sequence>
<dbReference type="InterPro" id="IPR050667">
    <property type="entry name" value="PPR-containing_protein"/>
</dbReference>
<feature type="compositionally biased region" description="Basic and acidic residues" evidence="2">
    <location>
        <begin position="684"/>
        <end position="703"/>
    </location>
</feature>
<dbReference type="PANTHER" id="PTHR47939">
    <property type="entry name" value="MEMBRANE-ASSOCIATED SALT-INDUCIBLE PROTEIN-LIKE"/>
    <property type="match status" value="1"/>
</dbReference>
<evidence type="ECO:0000313" key="3">
    <source>
        <dbReference type="EMBL" id="KAF1809976.1"/>
    </source>
</evidence>
<dbReference type="InterPro" id="IPR002885">
    <property type="entry name" value="PPR_rpt"/>
</dbReference>
<protein>
    <recommendedName>
        <fullName evidence="6">Pentatricopeptide repeat protein</fullName>
    </recommendedName>
</protein>
<reference evidence="5" key="2">
    <citation type="submission" date="2020-04" db="EMBL/GenBank/DDBJ databases">
        <authorList>
            <consortium name="NCBI Genome Project"/>
        </authorList>
    </citation>
    <scope>NUCLEOTIDE SEQUENCE</scope>
    <source>
        <strain evidence="5">CBS 781.70</strain>
    </source>
</reference>
<dbReference type="OrthoDB" id="185373at2759"/>
<dbReference type="RefSeq" id="XP_033531607.1">
    <property type="nucleotide sequence ID" value="XM_033678242.1"/>
</dbReference>
<dbReference type="Proteomes" id="UP000504638">
    <property type="component" value="Unplaced"/>
</dbReference>
<dbReference type="Pfam" id="PF13812">
    <property type="entry name" value="PPR_3"/>
    <property type="match status" value="1"/>
</dbReference>
<dbReference type="EMBL" id="ML975169">
    <property type="protein sequence ID" value="KAF1809976.1"/>
    <property type="molecule type" value="Genomic_DNA"/>
</dbReference>
<dbReference type="PANTHER" id="PTHR47939:SF1">
    <property type="entry name" value="OS04G0684500 PROTEIN"/>
    <property type="match status" value="1"/>
</dbReference>
<organism evidence="3">
    <name type="scientific">Eremomyces bilateralis CBS 781.70</name>
    <dbReference type="NCBI Taxonomy" id="1392243"/>
    <lineage>
        <taxon>Eukaryota</taxon>
        <taxon>Fungi</taxon>
        <taxon>Dikarya</taxon>
        <taxon>Ascomycota</taxon>
        <taxon>Pezizomycotina</taxon>
        <taxon>Dothideomycetes</taxon>
        <taxon>Dothideomycetes incertae sedis</taxon>
        <taxon>Eremomycetales</taxon>
        <taxon>Eremomycetaceae</taxon>
        <taxon>Eremomyces</taxon>
    </lineage>
</organism>
<dbReference type="NCBIfam" id="TIGR00756">
    <property type="entry name" value="PPR"/>
    <property type="match status" value="1"/>
</dbReference>
<proteinExistence type="predicted"/>
<dbReference type="GeneID" id="54418812"/>
<dbReference type="PROSITE" id="PS51375">
    <property type="entry name" value="PPR"/>
    <property type="match status" value="2"/>
</dbReference>
<feature type="compositionally biased region" description="Polar residues" evidence="2">
    <location>
        <begin position="1"/>
        <end position="33"/>
    </location>
</feature>
<feature type="region of interest" description="Disordered" evidence="2">
    <location>
        <begin position="1"/>
        <end position="72"/>
    </location>
</feature>
<evidence type="ECO:0000313" key="5">
    <source>
        <dbReference type="RefSeq" id="XP_033531607.1"/>
    </source>
</evidence>
<dbReference type="Gene3D" id="1.25.40.10">
    <property type="entry name" value="Tetratricopeptide repeat domain"/>
    <property type="match status" value="2"/>
</dbReference>
<feature type="repeat" description="PPR" evidence="1">
    <location>
        <begin position="615"/>
        <end position="649"/>
    </location>
</feature>
<evidence type="ECO:0008006" key="6">
    <source>
        <dbReference type="Google" id="ProtNLM"/>
    </source>
</evidence>
<dbReference type="AlphaFoldDB" id="A0A6G1FWA7"/>